<dbReference type="HOGENOM" id="CLU_2706346_0_0_1"/>
<name>F8PC03_SERL9</name>
<dbReference type="EMBL" id="GL945444">
    <property type="protein sequence ID" value="EGO19206.1"/>
    <property type="molecule type" value="Genomic_DNA"/>
</dbReference>
<organism>
    <name type="scientific">Serpula lacrymans var. lacrymans (strain S7.9)</name>
    <name type="common">Dry rot fungus</name>
    <dbReference type="NCBI Taxonomy" id="578457"/>
    <lineage>
        <taxon>Eukaryota</taxon>
        <taxon>Fungi</taxon>
        <taxon>Dikarya</taxon>
        <taxon>Basidiomycota</taxon>
        <taxon>Agaricomycotina</taxon>
        <taxon>Agaricomycetes</taxon>
        <taxon>Agaricomycetidae</taxon>
        <taxon>Boletales</taxon>
        <taxon>Coniophorineae</taxon>
        <taxon>Serpulaceae</taxon>
        <taxon>Serpula</taxon>
    </lineage>
</organism>
<dbReference type="KEGG" id="sla:SERLADRAFT_479570"/>
<dbReference type="RefSeq" id="XP_007323927.1">
    <property type="nucleotide sequence ID" value="XM_007323865.1"/>
</dbReference>
<sequence>MMSCSLQGSTISALVEGHRYQLTGSKHDAIVKIYSNQSTPTINLGPKTLASGIPTVLYVTSNRLKAAVTPTFS</sequence>
<gene>
    <name evidence="1" type="ORF">SERLADRAFT_479570</name>
</gene>
<dbReference type="AlphaFoldDB" id="F8PC03"/>
<dbReference type="Proteomes" id="UP000008064">
    <property type="component" value="Unassembled WGS sequence"/>
</dbReference>
<reference evidence="1" key="1">
    <citation type="submission" date="2011-04" db="EMBL/GenBank/DDBJ databases">
        <title>Evolution of plant cell wall degrading machinery underlies the functional diversity of forest fungi.</title>
        <authorList>
            <consortium name="US DOE Joint Genome Institute (JGI-PGF)"/>
            <person name="Eastwood D.C."/>
            <person name="Floudas D."/>
            <person name="Binder M."/>
            <person name="Majcherczyk A."/>
            <person name="Schneider P."/>
            <person name="Aerts A."/>
            <person name="Asiegbu F.O."/>
            <person name="Baker S.E."/>
            <person name="Barry K."/>
            <person name="Bendiksby M."/>
            <person name="Blumentritt M."/>
            <person name="Coutinho P.M."/>
            <person name="Cullen D."/>
            <person name="Cullen D."/>
            <person name="Gathman A."/>
            <person name="Goodell B."/>
            <person name="Henrissat B."/>
            <person name="Ihrmark K."/>
            <person name="Kauserud H."/>
            <person name="Kohler A."/>
            <person name="LaButti K."/>
            <person name="Lapidus A."/>
            <person name="Lavin J.L."/>
            <person name="Lee Y.-H."/>
            <person name="Lindquist E."/>
            <person name="Lilly W."/>
            <person name="Lucas S."/>
            <person name="Morin E."/>
            <person name="Murat C."/>
            <person name="Oguiza J.A."/>
            <person name="Park J."/>
            <person name="Pisabarro A.G."/>
            <person name="Riley R."/>
            <person name="Rosling A."/>
            <person name="Salamov A."/>
            <person name="Schmidt O."/>
            <person name="Schmutz J."/>
            <person name="Skrede I."/>
            <person name="Stenlid J."/>
            <person name="Wiebenga A."/>
            <person name="Xie X."/>
            <person name="Kues U."/>
            <person name="Hibbett D.S."/>
            <person name="Hoffmeister D."/>
            <person name="Hogberg N."/>
            <person name="Martin F."/>
            <person name="Grigoriev I.V."/>
            <person name="Watkinson S.C."/>
        </authorList>
    </citation>
    <scope>NUCLEOTIDE SEQUENCE</scope>
    <source>
        <strain evidence="1">S7.9</strain>
    </source>
</reference>
<evidence type="ECO:0000313" key="1">
    <source>
        <dbReference type="EMBL" id="EGO19206.1"/>
    </source>
</evidence>
<proteinExistence type="predicted"/>
<protein>
    <submittedName>
        <fullName evidence="1">Uncharacterized protein</fullName>
    </submittedName>
</protein>
<dbReference type="GeneID" id="18821375"/>
<accession>F8PC03</accession>